<sequence>MIEFTFKFTKEWLGAKASNTYILPEIIFDPSLVLSPYIFLLGLLFADRAFDRVDSEEVLVLASQLPRLRIRDECNELRL</sequence>
<protein>
    <submittedName>
        <fullName evidence="1">Uncharacterized protein</fullName>
    </submittedName>
</protein>
<dbReference type="EMBL" id="JAPMSZ010000011">
    <property type="protein sequence ID" value="KAJ5084764.1"/>
    <property type="molecule type" value="Genomic_DNA"/>
</dbReference>
<dbReference type="OrthoDB" id="3544487at2759"/>
<organism evidence="1 2">
    <name type="scientific">Penicillium alfredii</name>
    <dbReference type="NCBI Taxonomy" id="1506179"/>
    <lineage>
        <taxon>Eukaryota</taxon>
        <taxon>Fungi</taxon>
        <taxon>Dikarya</taxon>
        <taxon>Ascomycota</taxon>
        <taxon>Pezizomycotina</taxon>
        <taxon>Eurotiomycetes</taxon>
        <taxon>Eurotiomycetidae</taxon>
        <taxon>Eurotiales</taxon>
        <taxon>Aspergillaceae</taxon>
        <taxon>Penicillium</taxon>
    </lineage>
</organism>
<evidence type="ECO:0000313" key="1">
    <source>
        <dbReference type="EMBL" id="KAJ5084764.1"/>
    </source>
</evidence>
<reference evidence="1" key="1">
    <citation type="submission" date="2022-11" db="EMBL/GenBank/DDBJ databases">
        <authorList>
            <person name="Petersen C."/>
        </authorList>
    </citation>
    <scope>NUCLEOTIDE SEQUENCE</scope>
    <source>
        <strain evidence="1">IBT 34128</strain>
    </source>
</reference>
<proteinExistence type="predicted"/>
<reference evidence="1" key="2">
    <citation type="journal article" date="2023" name="IMA Fungus">
        <title>Comparative genomic study of the Penicillium genus elucidates a diverse pangenome and 15 lateral gene transfer events.</title>
        <authorList>
            <person name="Petersen C."/>
            <person name="Sorensen T."/>
            <person name="Nielsen M.R."/>
            <person name="Sondergaard T.E."/>
            <person name="Sorensen J.L."/>
            <person name="Fitzpatrick D.A."/>
            <person name="Frisvad J.C."/>
            <person name="Nielsen K.L."/>
        </authorList>
    </citation>
    <scope>NUCLEOTIDE SEQUENCE</scope>
    <source>
        <strain evidence="1">IBT 34128</strain>
    </source>
</reference>
<dbReference type="GeneID" id="81399037"/>
<keyword evidence="2" id="KW-1185">Reference proteome</keyword>
<name>A0A9W9JWT8_9EURO</name>
<gene>
    <name evidence="1" type="ORF">NUU61_009343</name>
</gene>
<dbReference type="AlphaFoldDB" id="A0A9W9JWT8"/>
<dbReference type="Proteomes" id="UP001141434">
    <property type="component" value="Unassembled WGS sequence"/>
</dbReference>
<accession>A0A9W9JWT8</accession>
<dbReference type="InterPro" id="IPR021842">
    <property type="entry name" value="DUF3435"/>
</dbReference>
<evidence type="ECO:0000313" key="2">
    <source>
        <dbReference type="Proteomes" id="UP001141434"/>
    </source>
</evidence>
<dbReference type="RefSeq" id="XP_056508161.1">
    <property type="nucleotide sequence ID" value="XM_056659868.1"/>
</dbReference>
<dbReference type="Pfam" id="PF11917">
    <property type="entry name" value="DUF3435"/>
    <property type="match status" value="1"/>
</dbReference>
<comment type="caution">
    <text evidence="1">The sequence shown here is derived from an EMBL/GenBank/DDBJ whole genome shotgun (WGS) entry which is preliminary data.</text>
</comment>